<dbReference type="OrthoDB" id="10061449at2759"/>
<proteinExistence type="predicted"/>
<dbReference type="GO" id="GO:0004252">
    <property type="term" value="F:serine-type endopeptidase activity"/>
    <property type="evidence" value="ECO:0007669"/>
    <property type="project" value="InterPro"/>
</dbReference>
<reference evidence="7 8" key="1">
    <citation type="submission" date="2020-11" db="EMBL/GenBank/DDBJ databases">
        <authorList>
            <person name="Wallbank WR R."/>
            <person name="Pardo Diaz C."/>
            <person name="Kozak K."/>
            <person name="Martin S."/>
            <person name="Jiggins C."/>
            <person name="Moest M."/>
            <person name="Warren A I."/>
            <person name="Generalovic N T."/>
            <person name="Byers J.R.P. K."/>
            <person name="Montejo-Kovacevich G."/>
            <person name="Yen C E."/>
        </authorList>
    </citation>
    <scope>NUCLEOTIDE SEQUENCE [LARGE SCALE GENOMIC DNA]</scope>
</reference>
<feature type="signal peptide" evidence="5">
    <location>
        <begin position="1"/>
        <end position="22"/>
    </location>
</feature>
<evidence type="ECO:0000256" key="2">
    <source>
        <dbReference type="ARBA" id="ARBA00022801"/>
    </source>
</evidence>
<dbReference type="PANTHER" id="PTHR24276">
    <property type="entry name" value="POLYSERASE-RELATED"/>
    <property type="match status" value="1"/>
</dbReference>
<dbReference type="InterPro" id="IPR043504">
    <property type="entry name" value="Peptidase_S1_PA_chymotrypsin"/>
</dbReference>
<dbReference type="PROSITE" id="PS50240">
    <property type="entry name" value="TRYPSIN_DOM"/>
    <property type="match status" value="1"/>
</dbReference>
<accession>A0A7R8UGF3</accession>
<gene>
    <name evidence="7" type="ORF">HERILL_LOCUS3556</name>
</gene>
<evidence type="ECO:0000256" key="1">
    <source>
        <dbReference type="ARBA" id="ARBA00022670"/>
    </source>
</evidence>
<dbReference type="Proteomes" id="UP000594454">
    <property type="component" value="Chromosome 2"/>
</dbReference>
<evidence type="ECO:0000256" key="5">
    <source>
        <dbReference type="SAM" id="SignalP"/>
    </source>
</evidence>
<evidence type="ECO:0000313" key="7">
    <source>
        <dbReference type="EMBL" id="CAD7080402.1"/>
    </source>
</evidence>
<dbReference type="InterPro" id="IPR050430">
    <property type="entry name" value="Peptidase_S1"/>
</dbReference>
<dbReference type="InterPro" id="IPR001254">
    <property type="entry name" value="Trypsin_dom"/>
</dbReference>
<sequence length="269" mass="30040">MSKSWIFYVLFILVSSSREIHGLRIISGADVERGKYPYVVSLQVKYEGRHLCGGTLLTPKSIISAAYCVQDQIPTYLIVLAGVINTAEWRDGYQTSGIHSVHTPGEYPNPTNANDLAILLMWEAFKESPFVGSLPFEQINVSVASRVVIVHWRFVTAKEWILHYTNAEIDELDICGTNVDSESFMCAISDVIVAGKELPGCPLFYREKIVGVASMKSSSGDTGIFYSKLSFYNSWIRSILGMRTFNGGGSQIRQNLLKLYICIKVLVYL</sequence>
<feature type="domain" description="Peptidase S1" evidence="6">
    <location>
        <begin position="25"/>
        <end position="241"/>
    </location>
</feature>
<dbReference type="EMBL" id="LR899010">
    <property type="protein sequence ID" value="CAD7080402.1"/>
    <property type="molecule type" value="Genomic_DNA"/>
</dbReference>
<evidence type="ECO:0000313" key="8">
    <source>
        <dbReference type="Proteomes" id="UP000594454"/>
    </source>
</evidence>
<dbReference type="GO" id="GO:0006508">
    <property type="term" value="P:proteolysis"/>
    <property type="evidence" value="ECO:0007669"/>
    <property type="project" value="UniProtKB-KW"/>
</dbReference>
<dbReference type="SUPFAM" id="SSF50494">
    <property type="entry name" value="Trypsin-like serine proteases"/>
    <property type="match status" value="1"/>
</dbReference>
<dbReference type="Gene3D" id="2.40.10.10">
    <property type="entry name" value="Trypsin-like serine proteases"/>
    <property type="match status" value="1"/>
</dbReference>
<dbReference type="InterPro" id="IPR009003">
    <property type="entry name" value="Peptidase_S1_PA"/>
</dbReference>
<dbReference type="SMART" id="SM00020">
    <property type="entry name" value="Tryp_SPc"/>
    <property type="match status" value="1"/>
</dbReference>
<name>A0A7R8UGF3_HERIL</name>
<feature type="chain" id="PRO_5030705372" description="Peptidase S1 domain-containing protein" evidence="5">
    <location>
        <begin position="23"/>
        <end position="269"/>
    </location>
</feature>
<keyword evidence="4" id="KW-1015">Disulfide bond</keyword>
<keyword evidence="3" id="KW-0720">Serine protease</keyword>
<organism evidence="7 8">
    <name type="scientific">Hermetia illucens</name>
    <name type="common">Black soldier fly</name>
    <dbReference type="NCBI Taxonomy" id="343691"/>
    <lineage>
        <taxon>Eukaryota</taxon>
        <taxon>Metazoa</taxon>
        <taxon>Ecdysozoa</taxon>
        <taxon>Arthropoda</taxon>
        <taxon>Hexapoda</taxon>
        <taxon>Insecta</taxon>
        <taxon>Pterygota</taxon>
        <taxon>Neoptera</taxon>
        <taxon>Endopterygota</taxon>
        <taxon>Diptera</taxon>
        <taxon>Brachycera</taxon>
        <taxon>Stratiomyomorpha</taxon>
        <taxon>Stratiomyidae</taxon>
        <taxon>Hermetiinae</taxon>
        <taxon>Hermetia</taxon>
    </lineage>
</organism>
<keyword evidence="1" id="KW-0645">Protease</keyword>
<dbReference type="PANTHER" id="PTHR24276:SF98">
    <property type="entry name" value="FI18310P1-RELATED"/>
    <property type="match status" value="1"/>
</dbReference>
<protein>
    <recommendedName>
        <fullName evidence="6">Peptidase S1 domain-containing protein</fullName>
    </recommendedName>
</protein>
<evidence type="ECO:0000259" key="6">
    <source>
        <dbReference type="PROSITE" id="PS50240"/>
    </source>
</evidence>
<keyword evidence="2" id="KW-0378">Hydrolase</keyword>
<dbReference type="AlphaFoldDB" id="A0A7R8UGF3"/>
<evidence type="ECO:0000256" key="3">
    <source>
        <dbReference type="ARBA" id="ARBA00022825"/>
    </source>
</evidence>
<dbReference type="InParanoid" id="A0A7R8UGF3"/>
<keyword evidence="8" id="KW-1185">Reference proteome</keyword>
<evidence type="ECO:0000256" key="4">
    <source>
        <dbReference type="ARBA" id="ARBA00023157"/>
    </source>
</evidence>
<keyword evidence="5" id="KW-0732">Signal</keyword>
<dbReference type="Pfam" id="PF00089">
    <property type="entry name" value="Trypsin"/>
    <property type="match status" value="1"/>
</dbReference>